<reference evidence="14 15" key="1">
    <citation type="submission" date="2014-10" db="EMBL/GenBank/DDBJ databases">
        <title>Draft genome of the hookworm Ancylostoma caninum.</title>
        <authorList>
            <person name="Mitreva M."/>
        </authorList>
    </citation>
    <scope>NUCLEOTIDE SEQUENCE [LARGE SCALE GENOMIC DNA]</scope>
    <source>
        <strain evidence="14 15">Baltimore</strain>
    </source>
</reference>
<feature type="region of interest" description="Disordered" evidence="10">
    <location>
        <begin position="101"/>
        <end position="120"/>
    </location>
</feature>
<dbReference type="GO" id="GO:0012505">
    <property type="term" value="C:endomembrane system"/>
    <property type="evidence" value="ECO:0007669"/>
    <property type="project" value="UniProtKB-SubCell"/>
</dbReference>
<evidence type="ECO:0000256" key="6">
    <source>
        <dbReference type="ARBA" id="ARBA00023136"/>
    </source>
</evidence>
<dbReference type="AlphaFoldDB" id="A0A368GMQ1"/>
<dbReference type="GO" id="GO:0005634">
    <property type="term" value="C:nucleus"/>
    <property type="evidence" value="ECO:0007669"/>
    <property type="project" value="UniProtKB-SubCell"/>
</dbReference>
<comment type="subcellular location">
    <subcellularLocation>
        <location evidence="9">Endomembrane system</location>
        <topology evidence="9">Single-pass membrane protein</topology>
    </subcellularLocation>
    <subcellularLocation>
        <location evidence="1">Nucleus</location>
    </subcellularLocation>
</comment>
<dbReference type="PROSITE" id="PS50090">
    <property type="entry name" value="MYB_LIKE"/>
    <property type="match status" value="1"/>
</dbReference>
<accession>A0A368GMQ1</accession>
<evidence type="ECO:0000256" key="11">
    <source>
        <dbReference type="SAM" id="Phobius"/>
    </source>
</evidence>
<evidence type="ECO:0000313" key="14">
    <source>
        <dbReference type="EMBL" id="RCN44177.1"/>
    </source>
</evidence>
<comment type="caution">
    <text evidence="14">The sequence shown here is derived from an EMBL/GenBank/DDBJ whole genome shotgun (WGS) entry which is preliminary data.</text>
</comment>
<evidence type="ECO:0000256" key="9">
    <source>
        <dbReference type="ARBA" id="ARBA00037847"/>
    </source>
</evidence>
<dbReference type="SMART" id="SM00717">
    <property type="entry name" value="SANT"/>
    <property type="match status" value="2"/>
</dbReference>
<keyword evidence="8" id="KW-0539">Nucleus</keyword>
<keyword evidence="5 11" id="KW-1133">Transmembrane helix</keyword>
<keyword evidence="14" id="KW-0238">DNA-binding</keyword>
<evidence type="ECO:0000256" key="4">
    <source>
        <dbReference type="ARBA" id="ARBA00022737"/>
    </source>
</evidence>
<dbReference type="PANTHER" id="PTHR44653:SF2">
    <property type="entry name" value="DNAJ HOMOLOG SUBFAMILY C MEMBER 1"/>
    <property type="match status" value="1"/>
</dbReference>
<dbReference type="OrthoDB" id="10250354at2759"/>
<keyword evidence="3" id="KW-0732">Signal</keyword>
<dbReference type="STRING" id="29170.A0A368GMQ1"/>
<keyword evidence="2 11" id="KW-0812">Transmembrane</keyword>
<keyword evidence="7" id="KW-0143">Chaperone</keyword>
<protein>
    <submittedName>
        <fullName evidence="14">Myb-like DNA-binding domain protein</fullName>
    </submittedName>
</protein>
<feature type="compositionally biased region" description="Low complexity" evidence="10">
    <location>
        <begin position="244"/>
        <end position="254"/>
    </location>
</feature>
<evidence type="ECO:0000259" key="13">
    <source>
        <dbReference type="PROSITE" id="PS51294"/>
    </source>
</evidence>
<gene>
    <name evidence="14" type="ORF">ANCCAN_09865</name>
</gene>
<dbReference type="Gene3D" id="1.10.10.60">
    <property type="entry name" value="Homeodomain-like"/>
    <property type="match status" value="2"/>
</dbReference>
<dbReference type="Pfam" id="PF00249">
    <property type="entry name" value="Myb_DNA-binding"/>
    <property type="match status" value="1"/>
</dbReference>
<dbReference type="InterPro" id="IPR009057">
    <property type="entry name" value="Homeodomain-like_sf"/>
</dbReference>
<feature type="domain" description="HTH myb-type" evidence="13">
    <location>
        <begin position="258"/>
        <end position="308"/>
    </location>
</feature>
<dbReference type="InterPro" id="IPR001005">
    <property type="entry name" value="SANT/Myb"/>
</dbReference>
<evidence type="ECO:0000256" key="7">
    <source>
        <dbReference type="ARBA" id="ARBA00023186"/>
    </source>
</evidence>
<evidence type="ECO:0000256" key="10">
    <source>
        <dbReference type="SAM" id="MobiDB-lite"/>
    </source>
</evidence>
<dbReference type="CDD" id="cd00167">
    <property type="entry name" value="SANT"/>
    <property type="match status" value="1"/>
</dbReference>
<dbReference type="SUPFAM" id="SSF46689">
    <property type="entry name" value="Homeodomain-like"/>
    <property type="match status" value="1"/>
</dbReference>
<keyword evidence="6 11" id="KW-0472">Membrane</keyword>
<name>A0A368GMQ1_ANCCA</name>
<evidence type="ECO:0000256" key="1">
    <source>
        <dbReference type="ARBA" id="ARBA00004123"/>
    </source>
</evidence>
<dbReference type="EMBL" id="JOJR01000137">
    <property type="protein sequence ID" value="RCN44177.1"/>
    <property type="molecule type" value="Genomic_DNA"/>
</dbReference>
<feature type="region of interest" description="Disordered" evidence="10">
    <location>
        <begin position="237"/>
        <end position="256"/>
    </location>
</feature>
<evidence type="ECO:0000256" key="3">
    <source>
        <dbReference type="ARBA" id="ARBA00022729"/>
    </source>
</evidence>
<keyword evidence="15" id="KW-1185">Reference proteome</keyword>
<proteinExistence type="predicted"/>
<evidence type="ECO:0000256" key="2">
    <source>
        <dbReference type="ARBA" id="ARBA00022692"/>
    </source>
</evidence>
<feature type="domain" description="Myb-like" evidence="12">
    <location>
        <begin position="250"/>
        <end position="304"/>
    </location>
</feature>
<evidence type="ECO:0000256" key="8">
    <source>
        <dbReference type="ARBA" id="ARBA00023242"/>
    </source>
</evidence>
<evidence type="ECO:0000256" key="5">
    <source>
        <dbReference type="ARBA" id="ARBA00022989"/>
    </source>
</evidence>
<dbReference type="PROSITE" id="PS51294">
    <property type="entry name" value="HTH_MYB"/>
    <property type="match status" value="1"/>
</dbReference>
<organism evidence="14 15">
    <name type="scientific">Ancylostoma caninum</name>
    <name type="common">Dog hookworm</name>
    <dbReference type="NCBI Taxonomy" id="29170"/>
    <lineage>
        <taxon>Eukaryota</taxon>
        <taxon>Metazoa</taxon>
        <taxon>Ecdysozoa</taxon>
        <taxon>Nematoda</taxon>
        <taxon>Chromadorea</taxon>
        <taxon>Rhabditida</taxon>
        <taxon>Rhabditina</taxon>
        <taxon>Rhabditomorpha</taxon>
        <taxon>Strongyloidea</taxon>
        <taxon>Ancylostomatidae</taxon>
        <taxon>Ancylostomatinae</taxon>
        <taxon>Ancylostoma</taxon>
    </lineage>
</organism>
<sequence length="315" mass="36271">MRKLAWYEAIIVLIAVSTIAHYLMMWAAYYEKYLVLRQNLKKSRKRDKKGEPEGSVTQLHEALEVFRPRFRDLLPFLMARGSWDLLKALVLLAQEELRRKEPEVEEEIPEPRRPAPTPRAPEFTYEVATDLKAVSTNNPEMAAKYMSEADESQKKQSGAPWSCEELYQLVRLSTEKFPPGIYFWIVLGTPNRWECMARVLNRTAQDVTTMAGKLKHMKQEEYEKLAMGQQSNAVLDVRSGKSESTASSSTPSAPYVEWTQTEQKQLEAALQQFPKGCEDRWDKIAAAVPTKTKEQCQQRLKELVELVRRKKAGKT</sequence>
<dbReference type="InterPro" id="IPR052606">
    <property type="entry name" value="DnaJ_domain_protein"/>
</dbReference>
<evidence type="ECO:0000313" key="15">
    <source>
        <dbReference type="Proteomes" id="UP000252519"/>
    </source>
</evidence>
<dbReference type="Proteomes" id="UP000252519">
    <property type="component" value="Unassembled WGS sequence"/>
</dbReference>
<dbReference type="GO" id="GO:0003677">
    <property type="term" value="F:DNA binding"/>
    <property type="evidence" value="ECO:0007669"/>
    <property type="project" value="UniProtKB-KW"/>
</dbReference>
<dbReference type="PANTHER" id="PTHR44653">
    <property type="entry name" value="DNAJ HOMOLOG SUBFAMILY C MEMBER 1"/>
    <property type="match status" value="1"/>
</dbReference>
<feature type="transmembrane region" description="Helical" evidence="11">
    <location>
        <begin position="6"/>
        <end position="29"/>
    </location>
</feature>
<evidence type="ECO:0000259" key="12">
    <source>
        <dbReference type="PROSITE" id="PS50090"/>
    </source>
</evidence>
<keyword evidence="4" id="KW-0677">Repeat</keyword>
<dbReference type="FunFam" id="1.10.10.60:FF:000180">
    <property type="entry name" value="DnaJ (Hsp40) homolog, subfamily C, member 2"/>
    <property type="match status" value="1"/>
</dbReference>
<dbReference type="InterPro" id="IPR017930">
    <property type="entry name" value="Myb_dom"/>
</dbReference>